<comment type="function">
    <text evidence="6">Cleaves both 3' and 5' ssDNA extremities of branched DNA structures.</text>
</comment>
<keyword evidence="2 6" id="KW-0540">Nuclease</keyword>
<dbReference type="InterPro" id="IPR048302">
    <property type="entry name" value="NucS_N"/>
</dbReference>
<evidence type="ECO:0000256" key="6">
    <source>
        <dbReference type="HAMAP-Rule" id="MF_00722"/>
    </source>
</evidence>
<evidence type="ECO:0000256" key="1">
    <source>
        <dbReference type="ARBA" id="ARBA00022490"/>
    </source>
</evidence>
<keyword evidence="4 6" id="KW-0378">Hydrolase</keyword>
<comment type="subcellular location">
    <subcellularLocation>
        <location evidence="6">Cytoplasm</location>
    </subcellularLocation>
</comment>
<sequence length="264" mass="30041">MRFTRLTHSLEGYIYHNLLNPSLEEAHDAVKESLTRTLLLTLIGLCQVSYQGRASSELDWGDRLIVIKPDGSVLIHQSQGYEPVNWQPPGSIINTQLSEGYLVIKAIRRKPAEELIIRFTKVYALTSAKLFDTSKIEMHLTEEELRQVILENPHLVEEGLRPVAKEWGDFSGFIDIFCRDKNGNLVVLELKNEVADQQAVSQLYRYVSSIKKVSPLVRGIIVAPRITKEARRLLMTLGLEFKQVNLSKCRSLLQKSKDSQSKLL</sequence>
<protein>
    <recommendedName>
        <fullName evidence="6">Endonuclease NucS</fullName>
        <ecNumber evidence="6">3.1.-.-</ecNumber>
    </recommendedName>
</protein>
<dbReference type="AlphaFoldDB" id="A0A497EQ57"/>
<name>A0A497EQ57_9CREN</name>
<dbReference type="HAMAP" id="MF_00722">
    <property type="entry name" value="NucS"/>
    <property type="match status" value="1"/>
</dbReference>
<dbReference type="Pfam" id="PF01939">
    <property type="entry name" value="NucS_C"/>
    <property type="match status" value="1"/>
</dbReference>
<keyword evidence="5 6" id="KW-0238">DNA-binding</keyword>
<evidence type="ECO:0000313" key="10">
    <source>
        <dbReference type="Proteomes" id="UP000278475"/>
    </source>
</evidence>
<feature type="domain" description="Endonuclease NucS N-terminal PH-like" evidence="8">
    <location>
        <begin position="39"/>
        <end position="128"/>
    </location>
</feature>
<dbReference type="EMBL" id="QMQV01000034">
    <property type="protein sequence ID" value="RLE49463.1"/>
    <property type="molecule type" value="Genomic_DNA"/>
</dbReference>
<evidence type="ECO:0000256" key="2">
    <source>
        <dbReference type="ARBA" id="ARBA00022722"/>
    </source>
</evidence>
<evidence type="ECO:0000256" key="5">
    <source>
        <dbReference type="ARBA" id="ARBA00023125"/>
    </source>
</evidence>
<dbReference type="CDD" id="cd22341">
    <property type="entry name" value="NucS-like"/>
    <property type="match status" value="1"/>
</dbReference>
<dbReference type="Pfam" id="PF21003">
    <property type="entry name" value="NucS_N"/>
    <property type="match status" value="1"/>
</dbReference>
<accession>A0A497EQ57</accession>
<evidence type="ECO:0000256" key="3">
    <source>
        <dbReference type="ARBA" id="ARBA00022759"/>
    </source>
</evidence>
<dbReference type="GO" id="GO:0003677">
    <property type="term" value="F:DNA binding"/>
    <property type="evidence" value="ECO:0007669"/>
    <property type="project" value="UniProtKB-KW"/>
</dbReference>
<dbReference type="InterPro" id="IPR011856">
    <property type="entry name" value="tRNA_endonuc-like_dom_sf"/>
</dbReference>
<dbReference type="EC" id="3.1.-.-" evidence="6"/>
<evidence type="ECO:0000259" key="8">
    <source>
        <dbReference type="Pfam" id="PF21003"/>
    </source>
</evidence>
<dbReference type="GO" id="GO:0005737">
    <property type="term" value="C:cytoplasm"/>
    <property type="evidence" value="ECO:0007669"/>
    <property type="project" value="UniProtKB-SubCell"/>
</dbReference>
<comment type="caution">
    <text evidence="9">The sequence shown here is derived from an EMBL/GenBank/DDBJ whole genome shotgun (WGS) entry which is preliminary data.</text>
</comment>
<dbReference type="Gene3D" id="2.70.180.20">
    <property type="match status" value="1"/>
</dbReference>
<dbReference type="Proteomes" id="UP000278475">
    <property type="component" value="Unassembled WGS sequence"/>
</dbReference>
<feature type="domain" description="Endonuclease NucS C-terminal" evidence="7">
    <location>
        <begin position="142"/>
        <end position="248"/>
    </location>
</feature>
<comment type="similarity">
    <text evidence="6">Belongs to the NucS endonuclease family.</text>
</comment>
<reference evidence="9 10" key="1">
    <citation type="submission" date="2018-06" db="EMBL/GenBank/DDBJ databases">
        <title>Extensive metabolic versatility and redundancy in microbially diverse, dynamic hydrothermal sediments.</title>
        <authorList>
            <person name="Dombrowski N."/>
            <person name="Teske A."/>
            <person name="Baker B.J."/>
        </authorList>
    </citation>
    <scope>NUCLEOTIDE SEQUENCE [LARGE SCALE GENOMIC DNA]</scope>
    <source>
        <strain evidence="9">B66_G16</strain>
    </source>
</reference>
<evidence type="ECO:0000256" key="4">
    <source>
        <dbReference type="ARBA" id="ARBA00022801"/>
    </source>
</evidence>
<dbReference type="PANTHER" id="PTHR38814">
    <property type="entry name" value="ENDONUCLEASE NUCS"/>
    <property type="match status" value="1"/>
</dbReference>
<keyword evidence="1 6" id="KW-0963">Cytoplasm</keyword>
<dbReference type="GO" id="GO:0000014">
    <property type="term" value="F:single-stranded DNA endodeoxyribonuclease activity"/>
    <property type="evidence" value="ECO:0007669"/>
    <property type="project" value="UniProtKB-UniRule"/>
</dbReference>
<dbReference type="Gene3D" id="3.40.1350.10">
    <property type="match status" value="1"/>
</dbReference>
<evidence type="ECO:0000313" key="9">
    <source>
        <dbReference type="EMBL" id="RLE49463.1"/>
    </source>
</evidence>
<keyword evidence="3 6" id="KW-0255">Endonuclease</keyword>
<dbReference type="NCBIfam" id="NF003270">
    <property type="entry name" value="PRK04247.1"/>
    <property type="match status" value="1"/>
</dbReference>
<proteinExistence type="inferred from homology"/>
<organism evidence="9 10">
    <name type="scientific">Thermoproteota archaeon</name>
    <dbReference type="NCBI Taxonomy" id="2056631"/>
    <lineage>
        <taxon>Archaea</taxon>
        <taxon>Thermoproteota</taxon>
    </lineage>
</organism>
<dbReference type="InterPro" id="IPR049173">
    <property type="entry name" value="NucS_N_sf"/>
</dbReference>
<dbReference type="PANTHER" id="PTHR38814:SF1">
    <property type="entry name" value="ENDONUCLEASE NUCS"/>
    <property type="match status" value="1"/>
</dbReference>
<gene>
    <name evidence="6" type="primary">nucS</name>
    <name evidence="9" type="ORF">DRJ31_04850</name>
</gene>
<evidence type="ECO:0000259" key="7">
    <source>
        <dbReference type="Pfam" id="PF01939"/>
    </source>
</evidence>
<dbReference type="InterPro" id="IPR002793">
    <property type="entry name" value="Endonuclease_NucS"/>
</dbReference>
<dbReference type="InterPro" id="IPR048301">
    <property type="entry name" value="NucS_C"/>
</dbReference>